<comment type="caution">
    <text evidence="4">The sequence shown here is derived from an EMBL/GenBank/DDBJ whole genome shotgun (WGS) entry which is preliminary data.</text>
</comment>
<evidence type="ECO:0000256" key="1">
    <source>
        <dbReference type="ARBA" id="ARBA00022630"/>
    </source>
</evidence>
<organism evidence="4 5">
    <name type="scientific">Oceanobacillus jordanicus</name>
    <dbReference type="NCBI Taxonomy" id="2867266"/>
    <lineage>
        <taxon>Bacteria</taxon>
        <taxon>Bacillati</taxon>
        <taxon>Bacillota</taxon>
        <taxon>Bacilli</taxon>
        <taxon>Bacillales</taxon>
        <taxon>Bacillaceae</taxon>
        <taxon>Oceanobacillus</taxon>
    </lineage>
</organism>
<dbReference type="InterPro" id="IPR051796">
    <property type="entry name" value="ISF_SsuE-like"/>
</dbReference>
<dbReference type="Gene3D" id="3.40.50.360">
    <property type="match status" value="1"/>
</dbReference>
<dbReference type="PANTHER" id="PTHR43278">
    <property type="entry name" value="NAD(P)H-DEPENDENT FMN-CONTAINING OXIDOREDUCTASE YWQN-RELATED"/>
    <property type="match status" value="1"/>
</dbReference>
<keyword evidence="2" id="KW-0288">FMN</keyword>
<evidence type="ECO:0000256" key="2">
    <source>
        <dbReference type="ARBA" id="ARBA00022643"/>
    </source>
</evidence>
<name>A0AAW5B210_9BACI</name>
<accession>A0AAW5B210</accession>
<dbReference type="EMBL" id="JAIFZM010000001">
    <property type="protein sequence ID" value="MCG3417674.1"/>
    <property type="molecule type" value="Genomic_DNA"/>
</dbReference>
<dbReference type="PANTHER" id="PTHR43278:SF4">
    <property type="entry name" value="NAD(P)H-DEPENDENT FMN-CONTAINING OXIDOREDUCTASE YWQN-RELATED"/>
    <property type="match status" value="1"/>
</dbReference>
<dbReference type="Pfam" id="PF02525">
    <property type="entry name" value="Flavodoxin_2"/>
    <property type="match status" value="1"/>
</dbReference>
<reference evidence="4 5" key="1">
    <citation type="journal article" date="2022" name="Evol. Bioinform. Online">
        <title>Draft Genome Sequence of Oceanobacillus jordanicus Strain GSFE11, a Halotolerant Plant Growth-Promoting Bacterial Endophyte Isolated From the Jordan Valley.</title>
        <authorList>
            <person name="Alhindi T."/>
            <person name="Albdaiwi R."/>
        </authorList>
    </citation>
    <scope>NUCLEOTIDE SEQUENCE [LARGE SCALE GENOMIC DNA]</scope>
    <source>
        <strain evidence="4 5">GSFE11</strain>
    </source>
</reference>
<gene>
    <name evidence="4" type="ORF">K3T81_00810</name>
</gene>
<feature type="domain" description="Flavodoxin-like fold" evidence="3">
    <location>
        <begin position="30"/>
        <end position="168"/>
    </location>
</feature>
<dbReference type="InterPro" id="IPR003680">
    <property type="entry name" value="Flavodoxin_fold"/>
</dbReference>
<dbReference type="InterPro" id="IPR029039">
    <property type="entry name" value="Flavoprotein-like_sf"/>
</dbReference>
<keyword evidence="1" id="KW-0285">Flavoprotein</keyword>
<evidence type="ECO:0000313" key="4">
    <source>
        <dbReference type="EMBL" id="MCG3417674.1"/>
    </source>
</evidence>
<dbReference type="SUPFAM" id="SSF52218">
    <property type="entry name" value="Flavoproteins"/>
    <property type="match status" value="1"/>
</dbReference>
<dbReference type="Proteomes" id="UP001199631">
    <property type="component" value="Unassembled WGS sequence"/>
</dbReference>
<sequence>MMTLLGSSRRDGNTEYLVNKAVEGIKHTEIYLREKQIEPIIDQRHVPSGFDKVEDDYEALFFEFLEQDIIIFVTPLYWFGMSAQMKAFIDRWSQYMQDKRINFKEAMKGKKIYVITAGENPHPRTAALPLILQFQAICEYLGMEFADYIIAKGNKPKEVVQDTMALAKASLWNEELKNTK</sequence>
<dbReference type="AlphaFoldDB" id="A0AAW5B210"/>
<keyword evidence="5" id="KW-1185">Reference proteome</keyword>
<proteinExistence type="predicted"/>
<protein>
    <submittedName>
        <fullName evidence="4">Flavodoxin family protein</fullName>
    </submittedName>
</protein>
<evidence type="ECO:0000259" key="3">
    <source>
        <dbReference type="Pfam" id="PF02525"/>
    </source>
</evidence>
<evidence type="ECO:0000313" key="5">
    <source>
        <dbReference type="Proteomes" id="UP001199631"/>
    </source>
</evidence>